<comment type="similarity">
    <text evidence="7 11">Belongs to the DEAD box helicase family.</text>
</comment>
<dbReference type="AlphaFoldDB" id="A0AAP2GJQ9"/>
<evidence type="ECO:0000259" key="13">
    <source>
        <dbReference type="PROSITE" id="PS51192"/>
    </source>
</evidence>
<dbReference type="PROSITE" id="PS00039">
    <property type="entry name" value="DEAD_ATP_HELICASE"/>
    <property type="match status" value="1"/>
</dbReference>
<dbReference type="EC" id="3.6.4.13" evidence="1"/>
<protein>
    <recommendedName>
        <fullName evidence="9">DEAD-box ATP-dependent RNA helicase RhpA</fullName>
        <ecNumber evidence="1">3.6.4.13</ecNumber>
    </recommendedName>
</protein>
<gene>
    <name evidence="16" type="ORF">KK078_16830</name>
</gene>
<dbReference type="EMBL" id="JAHESC010000024">
    <property type="protein sequence ID" value="MBT1688238.1"/>
    <property type="molecule type" value="Genomic_DNA"/>
</dbReference>
<dbReference type="InterPro" id="IPR044742">
    <property type="entry name" value="DEAD/DEAH_RhlB"/>
</dbReference>
<feature type="compositionally biased region" description="Basic and acidic residues" evidence="12">
    <location>
        <begin position="507"/>
        <end position="551"/>
    </location>
</feature>
<evidence type="ECO:0000256" key="9">
    <source>
        <dbReference type="ARBA" id="ARBA00074363"/>
    </source>
</evidence>
<accession>A0AAP2GJQ9</accession>
<dbReference type="SUPFAM" id="SSF52540">
    <property type="entry name" value="P-loop containing nucleoside triphosphate hydrolases"/>
    <property type="match status" value="1"/>
</dbReference>
<evidence type="ECO:0000313" key="16">
    <source>
        <dbReference type="EMBL" id="MBT1688238.1"/>
    </source>
</evidence>
<dbReference type="PROSITE" id="PS51195">
    <property type="entry name" value="Q_MOTIF"/>
    <property type="match status" value="1"/>
</dbReference>
<dbReference type="GO" id="GO:0005829">
    <property type="term" value="C:cytosol"/>
    <property type="evidence" value="ECO:0007669"/>
    <property type="project" value="TreeGrafter"/>
</dbReference>
<comment type="caution">
    <text evidence="16">The sequence shown here is derived from an EMBL/GenBank/DDBJ whole genome shotgun (WGS) entry which is preliminary data.</text>
</comment>
<dbReference type="Gene3D" id="3.40.50.300">
    <property type="entry name" value="P-loop containing nucleotide triphosphate hydrolases"/>
    <property type="match status" value="2"/>
</dbReference>
<dbReference type="SMART" id="SM00487">
    <property type="entry name" value="DEXDc"/>
    <property type="match status" value="1"/>
</dbReference>
<evidence type="ECO:0000256" key="4">
    <source>
        <dbReference type="ARBA" id="ARBA00022801"/>
    </source>
</evidence>
<feature type="compositionally biased region" description="Basic residues" evidence="12">
    <location>
        <begin position="459"/>
        <end position="470"/>
    </location>
</feature>
<dbReference type="GO" id="GO:0003724">
    <property type="term" value="F:RNA helicase activity"/>
    <property type="evidence" value="ECO:0007669"/>
    <property type="project" value="UniProtKB-EC"/>
</dbReference>
<dbReference type="InterPro" id="IPR027417">
    <property type="entry name" value="P-loop_NTPase"/>
</dbReference>
<dbReference type="PANTHER" id="PTHR47959:SF13">
    <property type="entry name" value="ATP-DEPENDENT RNA HELICASE RHLE"/>
    <property type="match status" value="1"/>
</dbReference>
<evidence type="ECO:0000256" key="8">
    <source>
        <dbReference type="ARBA" id="ARBA00047984"/>
    </source>
</evidence>
<evidence type="ECO:0000313" key="17">
    <source>
        <dbReference type="Proteomes" id="UP001319180"/>
    </source>
</evidence>
<keyword evidence="6 11" id="KW-0067">ATP-binding</keyword>
<dbReference type="InterPro" id="IPR050079">
    <property type="entry name" value="DEAD_box_RNA_helicase"/>
</dbReference>
<proteinExistence type="inferred from homology"/>
<evidence type="ECO:0000256" key="11">
    <source>
        <dbReference type="RuleBase" id="RU000492"/>
    </source>
</evidence>
<feature type="domain" description="DEAD-box RNA helicase Q" evidence="15">
    <location>
        <begin position="1"/>
        <end position="29"/>
    </location>
</feature>
<feature type="compositionally biased region" description="Low complexity" evidence="12">
    <location>
        <begin position="401"/>
        <end position="415"/>
    </location>
</feature>
<evidence type="ECO:0000256" key="7">
    <source>
        <dbReference type="ARBA" id="ARBA00038437"/>
    </source>
</evidence>
<evidence type="ECO:0000256" key="1">
    <source>
        <dbReference type="ARBA" id="ARBA00012552"/>
    </source>
</evidence>
<evidence type="ECO:0000256" key="10">
    <source>
        <dbReference type="PROSITE-ProRule" id="PRU00552"/>
    </source>
</evidence>
<dbReference type="Pfam" id="PF00271">
    <property type="entry name" value="Helicase_C"/>
    <property type="match status" value="1"/>
</dbReference>
<dbReference type="InterPro" id="IPR014014">
    <property type="entry name" value="RNA_helicase_DEAD_Q_motif"/>
</dbReference>
<dbReference type="FunFam" id="3.40.50.300:FF:000108">
    <property type="entry name" value="ATP-dependent RNA helicase RhlE"/>
    <property type="match status" value="1"/>
</dbReference>
<dbReference type="InterPro" id="IPR000629">
    <property type="entry name" value="RNA-helicase_DEAD-box_CS"/>
</dbReference>
<evidence type="ECO:0000256" key="12">
    <source>
        <dbReference type="SAM" id="MobiDB-lite"/>
    </source>
</evidence>
<feature type="domain" description="Helicase C-terminal" evidence="14">
    <location>
        <begin position="219"/>
        <end position="382"/>
    </location>
</feature>
<feature type="region of interest" description="Disordered" evidence="12">
    <location>
        <begin position="375"/>
        <end position="551"/>
    </location>
</feature>
<reference evidence="16 17" key="1">
    <citation type="submission" date="2021-05" db="EMBL/GenBank/DDBJ databases">
        <title>A Polyphasic approach of four new species of the genus Ohtaekwangia: Ohtaekwangia histidinii sp. nov., Ohtaekwangia cretensis sp. nov., Ohtaekwangia indiensis sp. nov., Ohtaekwangia reichenbachii sp. nov. from diverse environment.</title>
        <authorList>
            <person name="Octaviana S."/>
        </authorList>
    </citation>
    <scope>NUCLEOTIDE SEQUENCE [LARGE SCALE GENOMIC DNA]</scope>
    <source>
        <strain evidence="16 17">PWU37</strain>
    </source>
</reference>
<dbReference type="InterPro" id="IPR001650">
    <property type="entry name" value="Helicase_C-like"/>
</dbReference>
<dbReference type="PROSITE" id="PS51192">
    <property type="entry name" value="HELICASE_ATP_BIND_1"/>
    <property type="match status" value="1"/>
</dbReference>
<dbReference type="PANTHER" id="PTHR47959">
    <property type="entry name" value="ATP-DEPENDENT RNA HELICASE RHLE-RELATED"/>
    <property type="match status" value="1"/>
</dbReference>
<feature type="compositionally biased region" description="Polar residues" evidence="12">
    <location>
        <begin position="431"/>
        <end position="451"/>
    </location>
</feature>
<dbReference type="SMART" id="SM00490">
    <property type="entry name" value="HELICc"/>
    <property type="match status" value="1"/>
</dbReference>
<sequence>MTFENLKLIEPLLRALTTEGYTTPTPIQAQAIPVLLERKDLLGCAQTGTGKTAAFALPILQNLHEDELYVKGPEGIKALVLTPTRELAIQIGDSFAAYGRHLRLTHTVIFGGVSQHTQTKALRDGVDILIATPGRLLDLMNQKFVKLDNLKMFVLDEADRMLDMGFIHDVKKVIARIPAKRQTLFFSATMPPEIAKLANTILTNPVKVEVTPVSSTANTIQQSVYFVDKKDKRKLLNHILQDRTIGTALVFTRTKHGADRVARHLNESGIRAEAIHGDKSQGARQRALINFKARKTRILVATDIAARGIDIDELTHVINFELPNVPETYVHRIGRTGRAGASGVSLSFCDEEEKEYLQDIHKLIAKTIPVVEDHPYPLQRDGMPKIVPATQPADRQRQGNRSQHQGGNRSQRQGGNRQGDNRRHQQPKPPVTNNTSADVEGNTPTEGNGQLRNEGNSRNGRRRGRNRNRNRQSQGQVQGQDQSQEQQAQARPQGQQQNNPPRQPRPPRQEQRSPRQEQRNAPRKESRNDDGFEKLDWGEDLKWGSERLDID</sequence>
<dbReference type="Proteomes" id="UP001319180">
    <property type="component" value="Unassembled WGS sequence"/>
</dbReference>
<dbReference type="InterPro" id="IPR011545">
    <property type="entry name" value="DEAD/DEAH_box_helicase_dom"/>
</dbReference>
<dbReference type="InterPro" id="IPR014001">
    <property type="entry name" value="Helicase_ATP-bd"/>
</dbReference>
<dbReference type="GO" id="GO:0003676">
    <property type="term" value="F:nucleic acid binding"/>
    <property type="evidence" value="ECO:0007669"/>
    <property type="project" value="InterPro"/>
</dbReference>
<dbReference type="GO" id="GO:0009266">
    <property type="term" value="P:response to temperature stimulus"/>
    <property type="evidence" value="ECO:0007669"/>
    <property type="project" value="UniProtKB-ARBA"/>
</dbReference>
<evidence type="ECO:0000259" key="14">
    <source>
        <dbReference type="PROSITE" id="PS51194"/>
    </source>
</evidence>
<dbReference type="GO" id="GO:0042255">
    <property type="term" value="P:ribosome assembly"/>
    <property type="evidence" value="ECO:0007669"/>
    <property type="project" value="UniProtKB-ARBA"/>
</dbReference>
<evidence type="ECO:0000256" key="2">
    <source>
        <dbReference type="ARBA" id="ARBA00022490"/>
    </source>
</evidence>
<dbReference type="PROSITE" id="PS51194">
    <property type="entry name" value="HELICASE_CTER"/>
    <property type="match status" value="1"/>
</dbReference>
<evidence type="ECO:0000256" key="6">
    <source>
        <dbReference type="ARBA" id="ARBA00022840"/>
    </source>
</evidence>
<feature type="compositionally biased region" description="Low complexity" evidence="12">
    <location>
        <begin position="471"/>
        <end position="500"/>
    </location>
</feature>
<name>A0AAP2GJQ9_9BACT</name>
<dbReference type="Pfam" id="PF00270">
    <property type="entry name" value="DEAD"/>
    <property type="match status" value="1"/>
</dbReference>
<evidence type="ECO:0000256" key="3">
    <source>
        <dbReference type="ARBA" id="ARBA00022741"/>
    </source>
</evidence>
<organism evidence="16 17">
    <name type="scientific">Dawidia soli</name>
    <dbReference type="NCBI Taxonomy" id="2782352"/>
    <lineage>
        <taxon>Bacteria</taxon>
        <taxon>Pseudomonadati</taxon>
        <taxon>Bacteroidota</taxon>
        <taxon>Cytophagia</taxon>
        <taxon>Cytophagales</taxon>
        <taxon>Chryseotaleaceae</taxon>
        <taxon>Dawidia</taxon>
    </lineage>
</organism>
<feature type="short sequence motif" description="Q motif" evidence="10">
    <location>
        <begin position="1"/>
        <end position="29"/>
    </location>
</feature>
<dbReference type="GO" id="GO:0005524">
    <property type="term" value="F:ATP binding"/>
    <property type="evidence" value="ECO:0007669"/>
    <property type="project" value="UniProtKB-KW"/>
</dbReference>
<keyword evidence="5 11" id="KW-0347">Helicase</keyword>
<dbReference type="CDD" id="cd18787">
    <property type="entry name" value="SF2_C_DEAD"/>
    <property type="match status" value="1"/>
</dbReference>
<keyword evidence="4 11" id="KW-0378">Hydrolase</keyword>
<dbReference type="RefSeq" id="WP_254091465.1">
    <property type="nucleotide sequence ID" value="NZ_JAHESC010000024.1"/>
</dbReference>
<comment type="catalytic activity">
    <reaction evidence="8">
        <text>ATP + H2O = ADP + phosphate + H(+)</text>
        <dbReference type="Rhea" id="RHEA:13065"/>
        <dbReference type="ChEBI" id="CHEBI:15377"/>
        <dbReference type="ChEBI" id="CHEBI:15378"/>
        <dbReference type="ChEBI" id="CHEBI:30616"/>
        <dbReference type="ChEBI" id="CHEBI:43474"/>
        <dbReference type="ChEBI" id="CHEBI:456216"/>
        <dbReference type="EC" id="3.6.4.13"/>
    </reaction>
</comment>
<dbReference type="GO" id="GO:0016787">
    <property type="term" value="F:hydrolase activity"/>
    <property type="evidence" value="ECO:0007669"/>
    <property type="project" value="UniProtKB-KW"/>
</dbReference>
<dbReference type="CDD" id="cd00268">
    <property type="entry name" value="DEADc"/>
    <property type="match status" value="1"/>
</dbReference>
<keyword evidence="2" id="KW-0963">Cytoplasm</keyword>
<keyword evidence="17" id="KW-1185">Reference proteome</keyword>
<evidence type="ECO:0000256" key="5">
    <source>
        <dbReference type="ARBA" id="ARBA00022806"/>
    </source>
</evidence>
<feature type="domain" description="Helicase ATP-binding" evidence="13">
    <location>
        <begin position="32"/>
        <end position="208"/>
    </location>
</feature>
<evidence type="ECO:0000259" key="15">
    <source>
        <dbReference type="PROSITE" id="PS51195"/>
    </source>
</evidence>
<keyword evidence="3 11" id="KW-0547">Nucleotide-binding</keyword>